<feature type="region of interest" description="Disordered" evidence="1">
    <location>
        <begin position="1"/>
        <end position="86"/>
    </location>
</feature>
<dbReference type="Gene3D" id="2.120.10.70">
    <property type="entry name" value="Fucose-specific lectin"/>
    <property type="match status" value="1"/>
</dbReference>
<sequence>MEDRQRHGDKHSVTPDSEGLQFVGQQQIPDKFVVSPRPNSSEHPQALIPGYSGDDGVQPDHGSASYIPGPYGDTKEPAVSSRESQGRKRRYLGMPLWLLVSLIALLVVIIFGAVLGGVLGTRKNSNKDAADSANATTPSTSDNSTISGNDTTPVKQPDMLPKPLSGTTMATLKSANSENMLLYYQMANKSIVEASFPASAFNTTSIDNVNITTFNWSLVTSDADIRTPLTAVILNETLGNTVVTTTQVFYTIRGIVNFSNRTNINAAWVGSAGLFGDGKSSDARLAEGSSALCAVADSTHMHGMRLYIGVPDSPLHIQEAQMNTDGDNAYIWGWATGRFSGDSGSGIACTARVQEGVQSTMVNVYYRDRNTGFLQRSWYSYSDDNDNSKWTNATASSVKVLQNGGMAGSADTANMDYVYTSTAGGIERQDIDIGLSSMWKATHADLVAPNVTSMYSWYAPGVGPVLVVPADDGTGIQALVYDDSGVLQMNATLV</sequence>
<protein>
    <recommendedName>
        <fullName evidence="5">Fucose-specific lectin</fullName>
    </recommendedName>
</protein>
<feature type="compositionally biased region" description="Polar residues" evidence="1">
    <location>
        <begin position="138"/>
        <end position="154"/>
    </location>
</feature>
<dbReference type="GeneID" id="95975604"/>
<keyword evidence="2" id="KW-1133">Transmembrane helix</keyword>
<dbReference type="RefSeq" id="XP_069204674.1">
    <property type="nucleotide sequence ID" value="XM_069341162.1"/>
</dbReference>
<gene>
    <name evidence="3" type="ORF">AAFC00_001901</name>
</gene>
<evidence type="ECO:0000256" key="2">
    <source>
        <dbReference type="SAM" id="Phobius"/>
    </source>
</evidence>
<accession>A0ABR3PQH8</accession>
<keyword evidence="2" id="KW-0812">Transmembrane</keyword>
<feature type="compositionally biased region" description="Basic and acidic residues" evidence="1">
    <location>
        <begin position="1"/>
        <end position="13"/>
    </location>
</feature>
<feature type="transmembrane region" description="Helical" evidence="2">
    <location>
        <begin position="96"/>
        <end position="119"/>
    </location>
</feature>
<organism evidence="3 4">
    <name type="scientific">Neodothiora populina</name>
    <dbReference type="NCBI Taxonomy" id="2781224"/>
    <lineage>
        <taxon>Eukaryota</taxon>
        <taxon>Fungi</taxon>
        <taxon>Dikarya</taxon>
        <taxon>Ascomycota</taxon>
        <taxon>Pezizomycotina</taxon>
        <taxon>Dothideomycetes</taxon>
        <taxon>Dothideomycetidae</taxon>
        <taxon>Dothideales</taxon>
        <taxon>Dothioraceae</taxon>
        <taxon>Neodothiora</taxon>
    </lineage>
</organism>
<comment type="caution">
    <text evidence="3">The sequence shown here is derived from an EMBL/GenBank/DDBJ whole genome shotgun (WGS) entry which is preliminary data.</text>
</comment>
<keyword evidence="2" id="KW-0472">Membrane</keyword>
<reference evidence="3 4" key="1">
    <citation type="submission" date="2024-07" db="EMBL/GenBank/DDBJ databases">
        <title>Draft sequence of the Neodothiora populina.</title>
        <authorList>
            <person name="Drown D.D."/>
            <person name="Schuette U.S."/>
            <person name="Buechlein A.B."/>
            <person name="Rusch D.R."/>
            <person name="Winton L.W."/>
            <person name="Adams G.A."/>
        </authorList>
    </citation>
    <scope>NUCLEOTIDE SEQUENCE [LARGE SCALE GENOMIC DNA]</scope>
    <source>
        <strain evidence="3 4">CPC 39397</strain>
    </source>
</reference>
<dbReference type="Proteomes" id="UP001562354">
    <property type="component" value="Unassembled WGS sequence"/>
</dbReference>
<dbReference type="EMBL" id="JBFMKM010000001">
    <property type="protein sequence ID" value="KAL1311825.1"/>
    <property type="molecule type" value="Genomic_DNA"/>
</dbReference>
<evidence type="ECO:0000313" key="3">
    <source>
        <dbReference type="EMBL" id="KAL1311825.1"/>
    </source>
</evidence>
<name>A0ABR3PQH8_9PEZI</name>
<feature type="region of interest" description="Disordered" evidence="1">
    <location>
        <begin position="122"/>
        <end position="166"/>
    </location>
</feature>
<proteinExistence type="predicted"/>
<evidence type="ECO:0008006" key="5">
    <source>
        <dbReference type="Google" id="ProtNLM"/>
    </source>
</evidence>
<evidence type="ECO:0000313" key="4">
    <source>
        <dbReference type="Proteomes" id="UP001562354"/>
    </source>
</evidence>
<evidence type="ECO:0000256" key="1">
    <source>
        <dbReference type="SAM" id="MobiDB-lite"/>
    </source>
</evidence>
<keyword evidence="4" id="KW-1185">Reference proteome</keyword>